<protein>
    <submittedName>
        <fullName evidence="1">Uncharacterized protein</fullName>
    </submittedName>
</protein>
<gene>
    <name evidence="1" type="ORF">A2765_05850</name>
</gene>
<accession>A0A1F6DBP2</accession>
<sequence length="62" mass="7089">MEYLQTLSAPKREEHLIVVLRCLQLGIREQLTGYRDLEDFCLIATGFRAGYLPPAQDASQLH</sequence>
<organism evidence="1 2">
    <name type="scientific">Candidatus Kaiserbacteria bacterium RIFCSPHIGHO2_01_FULL_56_24</name>
    <dbReference type="NCBI Taxonomy" id="1798487"/>
    <lineage>
        <taxon>Bacteria</taxon>
        <taxon>Candidatus Kaiseribacteriota</taxon>
    </lineage>
</organism>
<dbReference type="AlphaFoldDB" id="A0A1F6DBP2"/>
<comment type="caution">
    <text evidence="1">The sequence shown here is derived from an EMBL/GenBank/DDBJ whole genome shotgun (WGS) entry which is preliminary data.</text>
</comment>
<reference evidence="1 2" key="1">
    <citation type="journal article" date="2016" name="Nat. Commun.">
        <title>Thousands of microbial genomes shed light on interconnected biogeochemical processes in an aquifer system.</title>
        <authorList>
            <person name="Anantharaman K."/>
            <person name="Brown C.T."/>
            <person name="Hug L.A."/>
            <person name="Sharon I."/>
            <person name="Castelle C.J."/>
            <person name="Probst A.J."/>
            <person name="Thomas B.C."/>
            <person name="Singh A."/>
            <person name="Wilkins M.J."/>
            <person name="Karaoz U."/>
            <person name="Brodie E.L."/>
            <person name="Williams K.H."/>
            <person name="Hubbard S.S."/>
            <person name="Banfield J.F."/>
        </authorList>
    </citation>
    <scope>NUCLEOTIDE SEQUENCE [LARGE SCALE GENOMIC DNA]</scope>
</reference>
<proteinExistence type="predicted"/>
<dbReference type="EMBL" id="MFLA01000033">
    <property type="protein sequence ID" value="OGG58442.1"/>
    <property type="molecule type" value="Genomic_DNA"/>
</dbReference>
<evidence type="ECO:0000313" key="1">
    <source>
        <dbReference type="EMBL" id="OGG58442.1"/>
    </source>
</evidence>
<dbReference type="Proteomes" id="UP000176377">
    <property type="component" value="Unassembled WGS sequence"/>
</dbReference>
<evidence type="ECO:0000313" key="2">
    <source>
        <dbReference type="Proteomes" id="UP000176377"/>
    </source>
</evidence>
<name>A0A1F6DBP2_9BACT</name>